<name>A0A2S4V653_9BASI</name>
<comment type="caution">
    <text evidence="1">The sequence shown here is derived from an EMBL/GenBank/DDBJ whole genome shotgun (WGS) entry which is preliminary data.</text>
</comment>
<evidence type="ECO:0000313" key="2">
    <source>
        <dbReference type="Proteomes" id="UP000239156"/>
    </source>
</evidence>
<reference evidence="1" key="1">
    <citation type="submission" date="2017-12" db="EMBL/GenBank/DDBJ databases">
        <title>Gene loss provides genomic basis for host adaptation in cereal stripe rust fungi.</title>
        <authorList>
            <person name="Xia C."/>
        </authorList>
    </citation>
    <scope>NUCLEOTIDE SEQUENCE [LARGE SCALE GENOMIC DNA]</scope>
    <source>
        <strain evidence="1">93-210</strain>
    </source>
</reference>
<protein>
    <submittedName>
        <fullName evidence="1">Uncharacterized protein</fullName>
    </submittedName>
</protein>
<dbReference type="Proteomes" id="UP000239156">
    <property type="component" value="Unassembled WGS sequence"/>
</dbReference>
<dbReference type="VEuPathDB" id="FungiDB:PSHT_02161"/>
<proteinExistence type="predicted"/>
<accession>A0A2S4V653</accession>
<organism evidence="1 2">
    <name type="scientific">Puccinia striiformis</name>
    <dbReference type="NCBI Taxonomy" id="27350"/>
    <lineage>
        <taxon>Eukaryota</taxon>
        <taxon>Fungi</taxon>
        <taxon>Dikarya</taxon>
        <taxon>Basidiomycota</taxon>
        <taxon>Pucciniomycotina</taxon>
        <taxon>Pucciniomycetes</taxon>
        <taxon>Pucciniales</taxon>
        <taxon>Pucciniaceae</taxon>
        <taxon>Puccinia</taxon>
    </lineage>
</organism>
<evidence type="ECO:0000313" key="1">
    <source>
        <dbReference type="EMBL" id="POW05016.1"/>
    </source>
</evidence>
<gene>
    <name evidence="1" type="ORF">PSTT_09971</name>
</gene>
<dbReference type="AlphaFoldDB" id="A0A2S4V653"/>
<sequence>MPPISFICPIFFTDFKLQFPWPSSLTAEFDWKKFLAVTTLVNALGKFVEKIPPFLEKHSGTVATFFAGHLAKTSPGKFSIHQSLIHFLQIHLSSLEDTAMWALLVHKLLAPQQAKFTEQQMTALRRLDRKFLKLSLNLLPGAAIDHDHSQTPFKHYLNSCHIFLLLRKHFKNNAEILEENFGAIFSEDGHQLQAHISLRSGSSRSSSRTAYSRRFTSIKMNEDFVYDSADDTKIEEEKGNMIVKVETNKSKLHTPSYSPSCFHRRELQLPAVWKQIRLVSSRKLFPPIRCSHPSVELIGLQQTARCLISDNFGARLPAR</sequence>
<dbReference type="EMBL" id="PKSL01000104">
    <property type="protein sequence ID" value="POW05016.1"/>
    <property type="molecule type" value="Genomic_DNA"/>
</dbReference>
<keyword evidence="2" id="KW-1185">Reference proteome</keyword>
<dbReference type="VEuPathDB" id="FungiDB:PSTT_09971"/>